<dbReference type="GO" id="GO:0005506">
    <property type="term" value="F:iron ion binding"/>
    <property type="evidence" value="ECO:0007669"/>
    <property type="project" value="InterPro"/>
</dbReference>
<dbReference type="PRINTS" id="PR00607">
    <property type="entry name" value="CYTCHROMECIE"/>
</dbReference>
<evidence type="ECO:0000256" key="4">
    <source>
        <dbReference type="ARBA" id="ARBA00022982"/>
    </source>
</evidence>
<feature type="domain" description="Cytochrome c" evidence="8">
    <location>
        <begin position="32"/>
        <end position="111"/>
    </location>
</feature>
<dbReference type="InterPro" id="IPR009056">
    <property type="entry name" value="Cyt_c-like_dom"/>
</dbReference>
<keyword evidence="5 6" id="KW-0408">Iron</keyword>
<dbReference type="GO" id="GO:0020037">
    <property type="term" value="F:heme binding"/>
    <property type="evidence" value="ECO:0007669"/>
    <property type="project" value="InterPro"/>
</dbReference>
<keyword evidence="4" id="KW-0249">Electron transport</keyword>
<comment type="caution">
    <text evidence="9">The sequence shown here is derived from an EMBL/GenBank/DDBJ whole genome shotgun (WGS) entry which is preliminary data.</text>
</comment>
<evidence type="ECO:0000256" key="6">
    <source>
        <dbReference type="PROSITE-ProRule" id="PRU00433"/>
    </source>
</evidence>
<accession>A0A2V4UKZ8</accession>
<dbReference type="SUPFAM" id="SSF46626">
    <property type="entry name" value="Cytochrome c"/>
    <property type="match status" value="1"/>
</dbReference>
<dbReference type="Proteomes" id="UP000247746">
    <property type="component" value="Unassembled WGS sequence"/>
</dbReference>
<dbReference type="RefSeq" id="WP_110921828.1">
    <property type="nucleotide sequence ID" value="NZ_CAJGZD010000001.1"/>
</dbReference>
<evidence type="ECO:0000313" key="10">
    <source>
        <dbReference type="Proteomes" id="UP000247746"/>
    </source>
</evidence>
<evidence type="ECO:0000256" key="2">
    <source>
        <dbReference type="ARBA" id="ARBA00022617"/>
    </source>
</evidence>
<dbReference type="PANTHER" id="PTHR40942:SF2">
    <property type="entry name" value="CYTOCHROME-RELATED"/>
    <property type="match status" value="1"/>
</dbReference>
<organism evidence="9 10">
    <name type="scientific">Psychrobacter fozii</name>
    <dbReference type="NCBI Taxonomy" id="198480"/>
    <lineage>
        <taxon>Bacteria</taxon>
        <taxon>Pseudomonadati</taxon>
        <taxon>Pseudomonadota</taxon>
        <taxon>Gammaproteobacteria</taxon>
        <taxon>Moraxellales</taxon>
        <taxon>Moraxellaceae</taxon>
        <taxon>Psychrobacter</taxon>
    </lineage>
</organism>
<dbReference type="InterPro" id="IPR002323">
    <property type="entry name" value="Cyt_CIE"/>
</dbReference>
<evidence type="ECO:0000256" key="3">
    <source>
        <dbReference type="ARBA" id="ARBA00022723"/>
    </source>
</evidence>
<feature type="signal peptide" evidence="7">
    <location>
        <begin position="1"/>
        <end position="34"/>
    </location>
</feature>
<feature type="chain" id="PRO_5016123303" evidence="7">
    <location>
        <begin position="35"/>
        <end position="111"/>
    </location>
</feature>
<evidence type="ECO:0000256" key="5">
    <source>
        <dbReference type="ARBA" id="ARBA00023004"/>
    </source>
</evidence>
<dbReference type="InterPro" id="IPR036909">
    <property type="entry name" value="Cyt_c-like_dom_sf"/>
</dbReference>
<gene>
    <name evidence="9" type="ORF">DFP82_101160</name>
</gene>
<dbReference type="Pfam" id="PF13442">
    <property type="entry name" value="Cytochrome_CBB3"/>
    <property type="match status" value="1"/>
</dbReference>
<dbReference type="PROSITE" id="PS51007">
    <property type="entry name" value="CYTC"/>
    <property type="match status" value="1"/>
</dbReference>
<evidence type="ECO:0000259" key="8">
    <source>
        <dbReference type="PROSITE" id="PS51007"/>
    </source>
</evidence>
<keyword evidence="1" id="KW-0813">Transport</keyword>
<evidence type="ECO:0000256" key="1">
    <source>
        <dbReference type="ARBA" id="ARBA00022448"/>
    </source>
</evidence>
<proteinExistence type="predicted"/>
<protein>
    <submittedName>
        <fullName evidence="9">Cytochrome c5</fullName>
    </submittedName>
</protein>
<keyword evidence="10" id="KW-1185">Reference proteome</keyword>
<dbReference type="GO" id="GO:0009055">
    <property type="term" value="F:electron transfer activity"/>
    <property type="evidence" value="ECO:0007669"/>
    <property type="project" value="InterPro"/>
</dbReference>
<sequence length="111" mass="11912">MISITTLFSQARRVLIASVSTLVLSTVVMTNANSADTATTYNNSCAACHDSGALNAIKKGDSAKWQQLIKQKSMPTLINSVKSGMIQMPAGGLCDACSDDDYRKLIEYMSK</sequence>
<name>A0A2V4UKZ8_9GAMM</name>
<keyword evidence="2 6" id="KW-0349">Heme</keyword>
<keyword evidence="7" id="KW-0732">Signal</keyword>
<evidence type="ECO:0000256" key="7">
    <source>
        <dbReference type="SAM" id="SignalP"/>
    </source>
</evidence>
<dbReference type="AlphaFoldDB" id="A0A2V4UKZ8"/>
<keyword evidence="3 6" id="KW-0479">Metal-binding</keyword>
<dbReference type="OrthoDB" id="9814708at2"/>
<reference evidence="9 10" key="1">
    <citation type="submission" date="2018-06" db="EMBL/GenBank/DDBJ databases">
        <title>Genomic Encyclopedia of Type Strains, Phase III (KMG-III): the genomes of soil and plant-associated and newly described type strains.</title>
        <authorList>
            <person name="Whitman W."/>
        </authorList>
    </citation>
    <scope>NUCLEOTIDE SEQUENCE [LARGE SCALE GENOMIC DNA]</scope>
    <source>
        <strain evidence="9 10">CECT 5889</strain>
    </source>
</reference>
<evidence type="ECO:0000313" key="9">
    <source>
        <dbReference type="EMBL" id="PYE40847.1"/>
    </source>
</evidence>
<dbReference type="EMBL" id="QJSU01000001">
    <property type="protein sequence ID" value="PYE40847.1"/>
    <property type="molecule type" value="Genomic_DNA"/>
</dbReference>
<dbReference type="PANTHER" id="PTHR40942">
    <property type="match status" value="1"/>
</dbReference>
<dbReference type="Gene3D" id="1.10.760.10">
    <property type="entry name" value="Cytochrome c-like domain"/>
    <property type="match status" value="1"/>
</dbReference>